<evidence type="ECO:0000256" key="4">
    <source>
        <dbReference type="ARBA" id="ARBA00022989"/>
    </source>
</evidence>
<evidence type="ECO:0000313" key="9">
    <source>
        <dbReference type="Proteomes" id="UP001292913"/>
    </source>
</evidence>
<sequence length="136" mass="15702">MRLITSLVKRNPKLFEFVKFGIVGGVALFILYLVYYLLLSVCGHNLSYTVGYIVSIIVNYLLTVYFTFKVKLNTKRTIGFAFSHLVNYLIQIGCLNLFLVLGISEQWAPFPVFIICVPINFLLVRYFIKKDTDEEN</sequence>
<feature type="transmembrane region" description="Helical" evidence="6">
    <location>
        <begin position="20"/>
        <end position="38"/>
    </location>
</feature>
<comment type="caution">
    <text evidence="8">The sequence shown here is derived from an EMBL/GenBank/DDBJ whole genome shotgun (WGS) entry which is preliminary data.</text>
</comment>
<comment type="subcellular location">
    <subcellularLocation>
        <location evidence="1">Membrane</location>
        <topology evidence="1">Multi-pass membrane protein</topology>
    </subcellularLocation>
</comment>
<keyword evidence="5 6" id="KW-0472">Membrane</keyword>
<name>A0ABU5HWE4_9BACE</name>
<dbReference type="EMBL" id="JARZAK010000019">
    <property type="protein sequence ID" value="MDY7260132.1"/>
    <property type="molecule type" value="Genomic_DNA"/>
</dbReference>
<feature type="transmembrane region" description="Helical" evidence="6">
    <location>
        <begin position="50"/>
        <end position="68"/>
    </location>
</feature>
<accession>A0ABU5HWE4</accession>
<dbReference type="PANTHER" id="PTHR38459">
    <property type="entry name" value="PROPHAGE BACTOPRENOL-LINKED GLUCOSE TRANSLOCASE HOMOLOG"/>
    <property type="match status" value="1"/>
</dbReference>
<keyword evidence="4 6" id="KW-1133">Transmembrane helix</keyword>
<gene>
    <name evidence="8" type="ORF">QHG74_20680</name>
</gene>
<evidence type="ECO:0000313" key="8">
    <source>
        <dbReference type="EMBL" id="MDY7260132.1"/>
    </source>
</evidence>
<proteinExistence type="inferred from homology"/>
<reference evidence="8 9" key="1">
    <citation type="submission" date="2023-04" db="EMBL/GenBank/DDBJ databases">
        <title>Bacteroides pacosi sp. nov., isolated from the fecal material of an alpaca.</title>
        <authorList>
            <person name="Miller S."/>
            <person name="Hendry M."/>
            <person name="King J."/>
            <person name="Sankaranarayanan K."/>
            <person name="Lawson P.A."/>
        </authorList>
    </citation>
    <scope>NUCLEOTIDE SEQUENCE [LARGE SCALE GENOMIC DNA]</scope>
    <source>
        <strain evidence="8 9">A2-P53</strain>
    </source>
</reference>
<evidence type="ECO:0000256" key="3">
    <source>
        <dbReference type="ARBA" id="ARBA00022692"/>
    </source>
</evidence>
<dbReference type="InterPro" id="IPR007267">
    <property type="entry name" value="GtrA_DPMS_TM"/>
</dbReference>
<feature type="domain" description="GtrA/DPMS transmembrane" evidence="7">
    <location>
        <begin position="19"/>
        <end position="128"/>
    </location>
</feature>
<protein>
    <submittedName>
        <fullName evidence="8">GtrA family protein</fullName>
    </submittedName>
</protein>
<dbReference type="InterPro" id="IPR051401">
    <property type="entry name" value="GtrA_CellWall_Glycosyl"/>
</dbReference>
<dbReference type="RefSeq" id="WP_148365893.1">
    <property type="nucleotide sequence ID" value="NZ_JARZAK010000019.1"/>
</dbReference>
<feature type="transmembrane region" description="Helical" evidence="6">
    <location>
        <begin position="80"/>
        <end position="101"/>
    </location>
</feature>
<keyword evidence="9" id="KW-1185">Reference proteome</keyword>
<feature type="transmembrane region" description="Helical" evidence="6">
    <location>
        <begin position="107"/>
        <end position="128"/>
    </location>
</feature>
<evidence type="ECO:0000256" key="1">
    <source>
        <dbReference type="ARBA" id="ARBA00004141"/>
    </source>
</evidence>
<dbReference type="Proteomes" id="UP001292913">
    <property type="component" value="Unassembled WGS sequence"/>
</dbReference>
<organism evidence="8 9">
    <name type="scientific">Bacteroides vicugnae</name>
    <dbReference type="NCBI Taxonomy" id="3037989"/>
    <lineage>
        <taxon>Bacteria</taxon>
        <taxon>Pseudomonadati</taxon>
        <taxon>Bacteroidota</taxon>
        <taxon>Bacteroidia</taxon>
        <taxon>Bacteroidales</taxon>
        <taxon>Bacteroidaceae</taxon>
        <taxon>Bacteroides</taxon>
    </lineage>
</organism>
<dbReference type="PANTHER" id="PTHR38459:SF1">
    <property type="entry name" value="PROPHAGE BACTOPRENOL-LINKED GLUCOSE TRANSLOCASE HOMOLOG"/>
    <property type="match status" value="1"/>
</dbReference>
<evidence type="ECO:0000259" key="7">
    <source>
        <dbReference type="Pfam" id="PF04138"/>
    </source>
</evidence>
<evidence type="ECO:0000256" key="6">
    <source>
        <dbReference type="SAM" id="Phobius"/>
    </source>
</evidence>
<evidence type="ECO:0000256" key="5">
    <source>
        <dbReference type="ARBA" id="ARBA00023136"/>
    </source>
</evidence>
<evidence type="ECO:0000256" key="2">
    <source>
        <dbReference type="ARBA" id="ARBA00009399"/>
    </source>
</evidence>
<keyword evidence="3 6" id="KW-0812">Transmembrane</keyword>
<comment type="similarity">
    <text evidence="2">Belongs to the GtrA family.</text>
</comment>
<dbReference type="Pfam" id="PF04138">
    <property type="entry name" value="GtrA_DPMS_TM"/>
    <property type="match status" value="1"/>
</dbReference>